<dbReference type="Proteomes" id="UP001229955">
    <property type="component" value="Chromosome"/>
</dbReference>
<evidence type="ECO:0000313" key="1">
    <source>
        <dbReference type="EMBL" id="WKW11285.1"/>
    </source>
</evidence>
<proteinExistence type="predicted"/>
<dbReference type="SUPFAM" id="SSF56935">
    <property type="entry name" value="Porins"/>
    <property type="match status" value="1"/>
</dbReference>
<organism evidence="1">
    <name type="scientific">Pseudogemmatithrix spongiicola</name>
    <dbReference type="NCBI Taxonomy" id="3062599"/>
    <lineage>
        <taxon>Bacteria</taxon>
        <taxon>Pseudomonadati</taxon>
        <taxon>Gemmatimonadota</taxon>
        <taxon>Gemmatimonadia</taxon>
        <taxon>Gemmatimonadales</taxon>
        <taxon>Gemmatimonadaceae</taxon>
        <taxon>Pseudogemmatithrix</taxon>
    </lineage>
</organism>
<accession>A0AA49JYG4</accession>
<protein>
    <submittedName>
        <fullName evidence="1">Uncharacterized protein</fullName>
    </submittedName>
</protein>
<dbReference type="EMBL" id="CP130612">
    <property type="protein sequence ID" value="WKW11285.1"/>
    <property type="molecule type" value="Genomic_DNA"/>
</dbReference>
<evidence type="ECO:0000313" key="3">
    <source>
        <dbReference type="Proteomes" id="UP001229955"/>
    </source>
</evidence>
<keyword evidence="3" id="KW-1185">Reference proteome</keyword>
<name>A0AA49JSU2_9BACT</name>
<evidence type="ECO:0000313" key="2">
    <source>
        <dbReference type="EMBL" id="WKW14195.1"/>
    </source>
</evidence>
<dbReference type="RefSeq" id="WP_367886984.1">
    <property type="nucleotide sequence ID" value="NZ_CP130612.1"/>
</dbReference>
<sequence length="374" mass="41012">MAVPAVAPSPGNAGSAAIANRNRLMEVGNGFNNATANMYLHAQLAPGVRVQLTSYLSARRHNETWVKDGFLQIDESPIDLPLFNDIMKYTTLKIGHFEINYGDFHFRRTDNGQALYNPFVGNLILDAFTTEVGTEAIVQKGDLFGVIALTNGEIRGNIQRPNSREPALMFKAGFDRQMSEDLRVRLSGSYRTQKGAINNTFYTGDRAGSRYYYVLENYVATETANASSGMINPGFSDAVTAYMINPFVKFRGLEFFGVYENASGRGQEGTGGAPAGVAPPERDVTQLMAELVYRFLPGERLFVGGRWNTVTGNLGGANSDIEVTRSNFGGGWWITPSLLLKAEYVNQTYDGFSSTDIRNGGRFKGFVLEAVTAF</sequence>
<dbReference type="KEGG" id="pspc:Strain318_000526"/>
<gene>
    <name evidence="1" type="ORF">Strain138_000526</name>
    <name evidence="2" type="ORF">Strain318_000526</name>
</gene>
<accession>A0AA49JSU2</accession>
<dbReference type="EMBL" id="CP130613">
    <property type="protein sequence ID" value="WKW14195.1"/>
    <property type="molecule type" value="Genomic_DNA"/>
</dbReference>
<dbReference type="AlphaFoldDB" id="A0AA49JSU2"/>
<reference evidence="1" key="1">
    <citation type="submission" date="2023-07" db="EMBL/GenBank/DDBJ databases">
        <authorList>
            <person name="Haufschild T."/>
            <person name="Kallscheuer N."/>
            <person name="Hammer J."/>
            <person name="Kohn T."/>
            <person name="Kabuu M."/>
            <person name="Jogler M."/>
            <person name="Wohfarth N."/>
            <person name="Heuer A."/>
            <person name="Rohde M."/>
            <person name="van Teeseling M.C.F."/>
            <person name="Jogler C."/>
        </authorList>
    </citation>
    <scope>NUCLEOTIDE SEQUENCE</scope>
    <source>
        <strain evidence="1">Strain 138</strain>
        <strain evidence="2">Strain 318</strain>
    </source>
</reference>